<dbReference type="Pfam" id="PF00512">
    <property type="entry name" value="HisKA"/>
    <property type="match status" value="1"/>
</dbReference>
<dbReference type="SUPFAM" id="SSF55874">
    <property type="entry name" value="ATPase domain of HSP90 chaperone/DNA topoisomerase II/histidine kinase"/>
    <property type="match status" value="1"/>
</dbReference>
<comment type="catalytic activity">
    <reaction evidence="1">
        <text>ATP + protein L-histidine = ADP + protein N-phospho-L-histidine.</text>
        <dbReference type="EC" id="2.7.13.3"/>
    </reaction>
</comment>
<keyword evidence="8" id="KW-0472">Membrane</keyword>
<dbReference type="InterPro" id="IPR036097">
    <property type="entry name" value="HisK_dim/P_sf"/>
</dbReference>
<dbReference type="Gene3D" id="6.10.340.10">
    <property type="match status" value="1"/>
</dbReference>
<keyword evidence="5 8" id="KW-0812">Transmembrane</keyword>
<name>A0A5C8KWF7_9GAMM</name>
<dbReference type="PANTHER" id="PTHR45436:SF5">
    <property type="entry name" value="SENSOR HISTIDINE KINASE TRCS"/>
    <property type="match status" value="1"/>
</dbReference>
<dbReference type="GO" id="GO:0000155">
    <property type="term" value="F:phosphorelay sensor kinase activity"/>
    <property type="evidence" value="ECO:0007669"/>
    <property type="project" value="InterPro"/>
</dbReference>
<dbReference type="EMBL" id="VRTS01000002">
    <property type="protein sequence ID" value="TXK64960.1"/>
    <property type="molecule type" value="Genomic_DNA"/>
</dbReference>
<dbReference type="Gene3D" id="3.30.565.10">
    <property type="entry name" value="Histidine kinase-like ATPase, C-terminal domain"/>
    <property type="match status" value="1"/>
</dbReference>
<dbReference type="CDD" id="cd00082">
    <property type="entry name" value="HisKA"/>
    <property type="match status" value="1"/>
</dbReference>
<evidence type="ECO:0000256" key="1">
    <source>
        <dbReference type="ARBA" id="ARBA00000085"/>
    </source>
</evidence>
<dbReference type="InterPro" id="IPR003594">
    <property type="entry name" value="HATPase_dom"/>
</dbReference>
<feature type="domain" description="Histidine kinase" evidence="9">
    <location>
        <begin position="465"/>
        <end position="679"/>
    </location>
</feature>
<dbReference type="PANTHER" id="PTHR45436">
    <property type="entry name" value="SENSOR HISTIDINE KINASE YKOH"/>
    <property type="match status" value="1"/>
</dbReference>
<evidence type="ECO:0000256" key="5">
    <source>
        <dbReference type="ARBA" id="ARBA00022692"/>
    </source>
</evidence>
<dbReference type="InterPro" id="IPR050428">
    <property type="entry name" value="TCS_sensor_his_kinase"/>
</dbReference>
<proteinExistence type="predicted"/>
<dbReference type="RefSeq" id="WP_147890880.1">
    <property type="nucleotide sequence ID" value="NZ_VRTS01000002.1"/>
</dbReference>
<evidence type="ECO:0000256" key="3">
    <source>
        <dbReference type="ARBA" id="ARBA00022553"/>
    </source>
</evidence>
<evidence type="ECO:0000256" key="2">
    <source>
        <dbReference type="ARBA" id="ARBA00012438"/>
    </source>
</evidence>
<evidence type="ECO:0000256" key="6">
    <source>
        <dbReference type="ARBA" id="ARBA00022777"/>
    </source>
</evidence>
<dbReference type="SUPFAM" id="SSF49344">
    <property type="entry name" value="CBD9-like"/>
    <property type="match status" value="1"/>
</dbReference>
<dbReference type="InterPro" id="IPR003661">
    <property type="entry name" value="HisK_dim/P_dom"/>
</dbReference>
<dbReference type="SUPFAM" id="SSF47384">
    <property type="entry name" value="Homodimeric domain of signal transducing histidine kinase"/>
    <property type="match status" value="1"/>
</dbReference>
<evidence type="ECO:0000313" key="10">
    <source>
        <dbReference type="EMBL" id="TXK64960.1"/>
    </source>
</evidence>
<dbReference type="Gene3D" id="1.10.287.130">
    <property type="match status" value="1"/>
</dbReference>
<evidence type="ECO:0000256" key="4">
    <source>
        <dbReference type="ARBA" id="ARBA00022679"/>
    </source>
</evidence>
<dbReference type="SMART" id="SM00388">
    <property type="entry name" value="HisKA"/>
    <property type="match status" value="1"/>
</dbReference>
<dbReference type="InterPro" id="IPR005467">
    <property type="entry name" value="His_kinase_dom"/>
</dbReference>
<keyword evidence="11" id="KW-1185">Reference proteome</keyword>
<keyword evidence="6" id="KW-0418">Kinase</keyword>
<dbReference type="OrthoDB" id="6735159at2"/>
<dbReference type="Pfam" id="PF02518">
    <property type="entry name" value="HATPase_c"/>
    <property type="match status" value="1"/>
</dbReference>
<dbReference type="EC" id="2.7.13.3" evidence="2"/>
<sequence length="679" mass="72835">MRLRAKLLLVSLSLLVLPVTGWLFVRQMEGLMRAGEAQALSASAEALSRAVAQRPDGLPPAGPALFVQSMPSAPRLDGHADGAWRALLLPAYRFAGAGGQLDDSVPDALQLTLGRHEDQLYLFARVADGDRQPAEAHWPIAGQRDHLLLDVHGPQGRVSLRIANVGSGPVNLVDGGGGPPPLRVEGFWRETAEGYVVEMALPQGYAPQALALRVVDAGSDGTLRQWGMGGDVARTWPLLADRPGLSAPLAELLAPGVRGRIVDSAGWVMAQAGDPMLPEGAREVPWWRRHLYRILLSSADASRDPVADASPRSAPDEVREALAGRASSTWRRDATGERQWLSVAVPLRREGESQARGALVLERENPSVLLLADQALLRLLGLSLLAFVGSAGVIFLFAGRLSWRIRRLRDVAETALDRDGRVSARGARELRSESRDEVGDLARSFARLLDEVAGYGDYLQGLAGKLSHEINTPLAIVRGSLDNIDAAQLPEADRACVARARSGVDRLGTLVRQMSEATRIERAVGDADAELVDVGALVRDCAEGYRALLEPRALQVSVPTSPLPMRVAPDLVAQALDKLVDNARGFTPEDGWVRISLEPVPGGVCLAVANQGPPLPGRMHGKLFDSLVSVREGRGEGSHLGLGLYVVRLVAALHRGRAEASNLRGGEGVEFRMILQELV</sequence>
<organism evidence="10 11">
    <name type="scientific">Alkalisalibacterium limincola</name>
    <dbReference type="NCBI Taxonomy" id="2699169"/>
    <lineage>
        <taxon>Bacteria</taxon>
        <taxon>Pseudomonadati</taxon>
        <taxon>Pseudomonadota</taxon>
        <taxon>Gammaproteobacteria</taxon>
        <taxon>Lysobacterales</taxon>
        <taxon>Lysobacteraceae</taxon>
        <taxon>Alkalisalibacterium</taxon>
    </lineage>
</organism>
<accession>A0A5C8KWF7</accession>
<gene>
    <name evidence="10" type="ORF">FU658_03840</name>
</gene>
<comment type="caution">
    <text evidence="10">The sequence shown here is derived from an EMBL/GenBank/DDBJ whole genome shotgun (WGS) entry which is preliminary data.</text>
</comment>
<protein>
    <recommendedName>
        <fullName evidence="2">histidine kinase</fullName>
        <ecNumber evidence="2">2.7.13.3</ecNumber>
    </recommendedName>
</protein>
<dbReference type="Proteomes" id="UP000321248">
    <property type="component" value="Unassembled WGS sequence"/>
</dbReference>
<keyword evidence="7 8" id="KW-1133">Transmembrane helix</keyword>
<feature type="transmembrane region" description="Helical" evidence="8">
    <location>
        <begin position="375"/>
        <end position="399"/>
    </location>
</feature>
<dbReference type="PROSITE" id="PS50109">
    <property type="entry name" value="HIS_KIN"/>
    <property type="match status" value="1"/>
</dbReference>
<keyword evidence="3" id="KW-0597">Phosphoprotein</keyword>
<evidence type="ECO:0000256" key="8">
    <source>
        <dbReference type="SAM" id="Phobius"/>
    </source>
</evidence>
<dbReference type="SMART" id="SM00387">
    <property type="entry name" value="HATPase_c"/>
    <property type="match status" value="1"/>
</dbReference>
<keyword evidence="4" id="KW-0808">Transferase</keyword>
<evidence type="ECO:0000313" key="11">
    <source>
        <dbReference type="Proteomes" id="UP000321248"/>
    </source>
</evidence>
<reference evidence="10 11" key="1">
    <citation type="submission" date="2019-08" db="EMBL/GenBank/DDBJ databases">
        <authorList>
            <person name="Karlyshev A.V."/>
        </authorList>
    </citation>
    <scope>NUCLEOTIDE SEQUENCE [LARGE SCALE GENOMIC DNA]</scope>
    <source>
        <strain evidence="10 11">Alg18-2.2</strain>
    </source>
</reference>
<evidence type="ECO:0000259" key="9">
    <source>
        <dbReference type="PROSITE" id="PS50109"/>
    </source>
</evidence>
<evidence type="ECO:0000256" key="7">
    <source>
        <dbReference type="ARBA" id="ARBA00022989"/>
    </source>
</evidence>
<dbReference type="InterPro" id="IPR036890">
    <property type="entry name" value="HATPase_C_sf"/>
</dbReference>
<dbReference type="AlphaFoldDB" id="A0A5C8KWF7"/>